<gene>
    <name evidence="2" type="ORF">O181_000877</name>
</gene>
<proteinExistence type="predicted"/>
<feature type="compositionally biased region" description="Basic residues" evidence="1">
    <location>
        <begin position="107"/>
        <end position="116"/>
    </location>
</feature>
<feature type="compositionally biased region" description="Polar residues" evidence="1">
    <location>
        <begin position="94"/>
        <end position="103"/>
    </location>
</feature>
<evidence type="ECO:0000313" key="3">
    <source>
        <dbReference type="Proteomes" id="UP000765509"/>
    </source>
</evidence>
<keyword evidence="3" id="KW-1185">Reference proteome</keyword>
<feature type="region of interest" description="Disordered" evidence="1">
    <location>
        <begin position="94"/>
        <end position="116"/>
    </location>
</feature>
<sequence>MTTMRGSQYYIQSDGAGLKSRNDPKNGKRKGKIPSGTESTQGSAISQTPVLEIPIISESDLKLSMTNSKKYKLHSDGSDRLIHEPVKTILHSVQGQRLGNVATNPPWRKHSSERRK</sequence>
<feature type="region of interest" description="Disordered" evidence="1">
    <location>
        <begin position="1"/>
        <end position="50"/>
    </location>
</feature>
<feature type="compositionally biased region" description="Polar residues" evidence="1">
    <location>
        <begin position="1"/>
        <end position="11"/>
    </location>
</feature>
<protein>
    <submittedName>
        <fullName evidence="2">Uncharacterized protein</fullName>
    </submittedName>
</protein>
<dbReference type="EMBL" id="AVOT02000118">
    <property type="protein sequence ID" value="MBW0461162.1"/>
    <property type="molecule type" value="Genomic_DNA"/>
</dbReference>
<accession>A0A9Q3B9Q9</accession>
<evidence type="ECO:0000313" key="2">
    <source>
        <dbReference type="EMBL" id="MBW0461162.1"/>
    </source>
</evidence>
<reference evidence="2" key="1">
    <citation type="submission" date="2021-03" db="EMBL/GenBank/DDBJ databases">
        <title>Draft genome sequence of rust myrtle Austropuccinia psidii MF-1, a brazilian biotype.</title>
        <authorList>
            <person name="Quecine M.C."/>
            <person name="Pachon D.M.R."/>
            <person name="Bonatelli M.L."/>
            <person name="Correr F.H."/>
            <person name="Franceschini L.M."/>
            <person name="Leite T.F."/>
            <person name="Margarido G.R.A."/>
            <person name="Almeida C.A."/>
            <person name="Ferrarezi J.A."/>
            <person name="Labate C.A."/>
        </authorList>
    </citation>
    <scope>NUCLEOTIDE SEQUENCE</scope>
    <source>
        <strain evidence="2">MF-1</strain>
    </source>
</reference>
<feature type="compositionally biased region" description="Polar residues" evidence="1">
    <location>
        <begin position="36"/>
        <end position="49"/>
    </location>
</feature>
<evidence type="ECO:0000256" key="1">
    <source>
        <dbReference type="SAM" id="MobiDB-lite"/>
    </source>
</evidence>
<name>A0A9Q3B9Q9_9BASI</name>
<comment type="caution">
    <text evidence="2">The sequence shown here is derived from an EMBL/GenBank/DDBJ whole genome shotgun (WGS) entry which is preliminary data.</text>
</comment>
<organism evidence="2 3">
    <name type="scientific">Austropuccinia psidii MF-1</name>
    <dbReference type="NCBI Taxonomy" id="1389203"/>
    <lineage>
        <taxon>Eukaryota</taxon>
        <taxon>Fungi</taxon>
        <taxon>Dikarya</taxon>
        <taxon>Basidiomycota</taxon>
        <taxon>Pucciniomycotina</taxon>
        <taxon>Pucciniomycetes</taxon>
        <taxon>Pucciniales</taxon>
        <taxon>Sphaerophragmiaceae</taxon>
        <taxon>Austropuccinia</taxon>
    </lineage>
</organism>
<dbReference type="AlphaFoldDB" id="A0A9Q3B9Q9"/>
<dbReference type="Proteomes" id="UP000765509">
    <property type="component" value="Unassembled WGS sequence"/>
</dbReference>